<dbReference type="InterPro" id="IPR018499">
    <property type="entry name" value="Tetraspanin/Peripherin"/>
</dbReference>
<dbReference type="Pfam" id="PF00335">
    <property type="entry name" value="Tetraspanin"/>
    <property type="match status" value="1"/>
</dbReference>
<keyword evidence="8" id="KW-1185">Reference proteome</keyword>
<gene>
    <name evidence="7" type="ORF">DSTB1V02_LOCUS12657</name>
</gene>
<reference evidence="7" key="1">
    <citation type="submission" date="2020-11" db="EMBL/GenBank/DDBJ databases">
        <authorList>
            <person name="Tran Van P."/>
        </authorList>
    </citation>
    <scope>NUCLEOTIDE SEQUENCE</scope>
</reference>
<evidence type="ECO:0000256" key="2">
    <source>
        <dbReference type="ARBA" id="ARBA00022692"/>
    </source>
</evidence>
<evidence type="ECO:0000256" key="6">
    <source>
        <dbReference type="SAM" id="SignalP"/>
    </source>
</evidence>
<name>A0A7R9AES9_9CRUS</name>
<evidence type="ECO:0000256" key="1">
    <source>
        <dbReference type="ARBA" id="ARBA00004141"/>
    </source>
</evidence>
<evidence type="ECO:0000256" key="3">
    <source>
        <dbReference type="ARBA" id="ARBA00022989"/>
    </source>
</evidence>
<dbReference type="Proteomes" id="UP000677054">
    <property type="component" value="Unassembled WGS sequence"/>
</dbReference>
<feature type="chain" id="PRO_5036402860" description="Tetraspanin" evidence="6">
    <location>
        <begin position="24"/>
        <end position="160"/>
    </location>
</feature>
<dbReference type="AlphaFoldDB" id="A0A7R9AES9"/>
<evidence type="ECO:0000256" key="5">
    <source>
        <dbReference type="SAM" id="Phobius"/>
    </source>
</evidence>
<accession>A0A7R9AES9</accession>
<dbReference type="EMBL" id="LR904530">
    <property type="protein sequence ID" value="CAD7252906.1"/>
    <property type="molecule type" value="Genomic_DNA"/>
</dbReference>
<dbReference type="PANTHER" id="PTHR19282:SF456">
    <property type="entry name" value="CD63 MOLECULE"/>
    <property type="match status" value="1"/>
</dbReference>
<keyword evidence="6" id="KW-0732">Signal</keyword>
<keyword evidence="4 5" id="KW-0472">Membrane</keyword>
<dbReference type="OrthoDB" id="10033535at2759"/>
<feature type="transmembrane region" description="Helical" evidence="5">
    <location>
        <begin position="127"/>
        <end position="149"/>
    </location>
</feature>
<dbReference type="PANTHER" id="PTHR19282">
    <property type="entry name" value="TETRASPANIN"/>
    <property type="match status" value="1"/>
</dbReference>
<protein>
    <recommendedName>
        <fullName evidence="9">Tetraspanin</fullName>
    </recommendedName>
</protein>
<dbReference type="Gene3D" id="1.10.1450.10">
    <property type="entry name" value="Tetraspanin"/>
    <property type="match status" value="1"/>
</dbReference>
<keyword evidence="3 5" id="KW-1133">Transmembrane helix</keyword>
<dbReference type="EMBL" id="CAJPEV010005013">
    <property type="protein sequence ID" value="CAG0902628.1"/>
    <property type="molecule type" value="Genomic_DNA"/>
</dbReference>
<proteinExistence type="predicted"/>
<comment type="subcellular location">
    <subcellularLocation>
        <location evidence="1">Membrane</location>
        <topology evidence="1">Multi-pass membrane protein</topology>
    </subcellularLocation>
</comment>
<organism evidence="7">
    <name type="scientific">Darwinula stevensoni</name>
    <dbReference type="NCBI Taxonomy" id="69355"/>
    <lineage>
        <taxon>Eukaryota</taxon>
        <taxon>Metazoa</taxon>
        <taxon>Ecdysozoa</taxon>
        <taxon>Arthropoda</taxon>
        <taxon>Crustacea</taxon>
        <taxon>Oligostraca</taxon>
        <taxon>Ostracoda</taxon>
        <taxon>Podocopa</taxon>
        <taxon>Podocopida</taxon>
        <taxon>Darwinulocopina</taxon>
        <taxon>Darwinuloidea</taxon>
        <taxon>Darwinulidae</taxon>
        <taxon>Darwinula</taxon>
    </lineage>
</organism>
<evidence type="ECO:0000313" key="8">
    <source>
        <dbReference type="Proteomes" id="UP000677054"/>
    </source>
</evidence>
<sequence>MVMMFAVLLVVILILELAAGIAAYALRGDLNELLKNTMLDTMHSYNDSNGKDITTAAWNDLQVNENCCGVTNYTDWWKPGPFEKPLLPSTCCESEQLVNGNCTEMNEFHRNGCFGVLSDSFEKNVGIVGGVGVGIAFVQVIGIVFACCLSRSIRKGYETV</sequence>
<dbReference type="CDD" id="cd03127">
    <property type="entry name" value="tetraspanin_LEL"/>
    <property type="match status" value="1"/>
</dbReference>
<keyword evidence="2 5" id="KW-0812">Transmembrane</keyword>
<dbReference type="InterPro" id="IPR008952">
    <property type="entry name" value="Tetraspanin_EC2_sf"/>
</dbReference>
<feature type="signal peptide" evidence="6">
    <location>
        <begin position="1"/>
        <end position="23"/>
    </location>
</feature>
<dbReference type="SUPFAM" id="SSF48652">
    <property type="entry name" value="Tetraspanin"/>
    <property type="match status" value="1"/>
</dbReference>
<evidence type="ECO:0000256" key="4">
    <source>
        <dbReference type="ARBA" id="ARBA00023136"/>
    </source>
</evidence>
<dbReference type="GO" id="GO:0005886">
    <property type="term" value="C:plasma membrane"/>
    <property type="evidence" value="ECO:0007669"/>
    <property type="project" value="TreeGrafter"/>
</dbReference>
<evidence type="ECO:0008006" key="9">
    <source>
        <dbReference type="Google" id="ProtNLM"/>
    </source>
</evidence>
<evidence type="ECO:0000313" key="7">
    <source>
        <dbReference type="EMBL" id="CAD7252906.1"/>
    </source>
</evidence>